<proteinExistence type="predicted"/>
<keyword evidence="1" id="KW-0812">Transmembrane</keyword>
<organism evidence="2 3">
    <name type="scientific">Desulfohalobium retbaense (strain ATCC 49708 / DSM 5692 / JCM 16813 / HR100)</name>
    <dbReference type="NCBI Taxonomy" id="485915"/>
    <lineage>
        <taxon>Bacteria</taxon>
        <taxon>Pseudomonadati</taxon>
        <taxon>Thermodesulfobacteriota</taxon>
        <taxon>Desulfovibrionia</taxon>
        <taxon>Desulfovibrionales</taxon>
        <taxon>Desulfohalobiaceae</taxon>
        <taxon>Desulfohalobium</taxon>
    </lineage>
</organism>
<dbReference type="Proteomes" id="UP000001052">
    <property type="component" value="Chromosome"/>
</dbReference>
<dbReference type="AlphaFoldDB" id="C8X316"/>
<reference evidence="2 3" key="2">
    <citation type="journal article" date="2010" name="Stand. Genomic Sci.">
        <title>Complete genome sequence of Desulfohalobium retbaense type strain (HR(100)).</title>
        <authorList>
            <person name="Spring S."/>
            <person name="Nolan M."/>
            <person name="Lapidus A."/>
            <person name="Glavina Del Rio T."/>
            <person name="Copeland A."/>
            <person name="Tice H."/>
            <person name="Cheng J.F."/>
            <person name="Lucas S."/>
            <person name="Land M."/>
            <person name="Chen F."/>
            <person name="Bruce D."/>
            <person name="Goodwin L."/>
            <person name="Pitluck S."/>
            <person name="Ivanova N."/>
            <person name="Mavromatis K."/>
            <person name="Mikhailova N."/>
            <person name="Pati A."/>
            <person name="Chen A."/>
            <person name="Palaniappan K."/>
            <person name="Hauser L."/>
            <person name="Chang Y.J."/>
            <person name="Jeffries C.D."/>
            <person name="Munk C."/>
            <person name="Kiss H."/>
            <person name="Chain P."/>
            <person name="Han C."/>
            <person name="Brettin T."/>
            <person name="Detter J.C."/>
            <person name="Schuler E."/>
            <person name="Goker M."/>
            <person name="Rohde M."/>
            <person name="Bristow J."/>
            <person name="Eisen J.A."/>
            <person name="Markowitz V."/>
            <person name="Hugenholtz P."/>
            <person name="Kyrpides N.C."/>
            <person name="Klenk H.P."/>
        </authorList>
    </citation>
    <scope>NUCLEOTIDE SEQUENCE [LARGE SCALE GENOMIC DNA]</scope>
    <source>
        <strain evidence="2 3">DSM 5692</strain>
    </source>
</reference>
<evidence type="ECO:0000313" key="3">
    <source>
        <dbReference type="Proteomes" id="UP000001052"/>
    </source>
</evidence>
<dbReference type="RefSeq" id="WP_015751958.1">
    <property type="nucleotide sequence ID" value="NC_013223.1"/>
</dbReference>
<protein>
    <submittedName>
        <fullName evidence="2">Uncharacterized protein</fullName>
    </submittedName>
</protein>
<keyword evidence="1" id="KW-1133">Transmembrane helix</keyword>
<sequence>MPYGAEGVGILGLVIALSILLISICITIAPLIIWRNGNRTNRLLALIAVQVGVPVETVKETFHRGGGGLPPIMAGVNRYQGAADRKGRDAE</sequence>
<keyword evidence="1" id="KW-0472">Membrane</keyword>
<dbReference type="KEGG" id="drt:Dret_1527"/>
<dbReference type="HOGENOM" id="CLU_2422159_0_0_7"/>
<dbReference type="OrthoDB" id="5472316at2"/>
<evidence type="ECO:0000313" key="2">
    <source>
        <dbReference type="EMBL" id="ACV68813.1"/>
    </source>
</evidence>
<reference evidence="3" key="1">
    <citation type="submission" date="2009-09" db="EMBL/GenBank/DDBJ databases">
        <title>The complete chromosome of Desulfohalobium retbaense DSM 5692.</title>
        <authorList>
            <consortium name="US DOE Joint Genome Institute (JGI-PGF)"/>
            <person name="Lucas S."/>
            <person name="Copeland A."/>
            <person name="Lapidus A."/>
            <person name="Glavina del Rio T."/>
            <person name="Dalin E."/>
            <person name="Tice H."/>
            <person name="Bruce D."/>
            <person name="Goodwin L."/>
            <person name="Pitluck S."/>
            <person name="Kyrpides N."/>
            <person name="Mavromatis K."/>
            <person name="Ivanova N."/>
            <person name="Mikhailova N."/>
            <person name="Munk A.C."/>
            <person name="Brettin T."/>
            <person name="Detter J.C."/>
            <person name="Han C."/>
            <person name="Tapia R."/>
            <person name="Larimer F."/>
            <person name="Land M."/>
            <person name="Hauser L."/>
            <person name="Markowitz V."/>
            <person name="Cheng J.-F."/>
            <person name="Hugenholtz P."/>
            <person name="Woyke T."/>
            <person name="Wu D."/>
            <person name="Spring S."/>
            <person name="Klenk H.-P."/>
            <person name="Eisen J.A."/>
        </authorList>
    </citation>
    <scope>NUCLEOTIDE SEQUENCE [LARGE SCALE GENOMIC DNA]</scope>
    <source>
        <strain evidence="3">DSM 5692</strain>
    </source>
</reference>
<feature type="transmembrane region" description="Helical" evidence="1">
    <location>
        <begin position="12"/>
        <end position="34"/>
    </location>
</feature>
<accession>C8X316</accession>
<evidence type="ECO:0000256" key="1">
    <source>
        <dbReference type="SAM" id="Phobius"/>
    </source>
</evidence>
<name>C8X316_DESRD</name>
<dbReference type="EMBL" id="CP001734">
    <property type="protein sequence ID" value="ACV68813.1"/>
    <property type="molecule type" value="Genomic_DNA"/>
</dbReference>
<gene>
    <name evidence="2" type="ordered locus">Dret_1527</name>
</gene>
<keyword evidence="3" id="KW-1185">Reference proteome</keyword>